<keyword evidence="3" id="KW-0067">ATP-binding</keyword>
<reference evidence="5 6" key="1">
    <citation type="submission" date="2024-02" db="EMBL/GenBank/DDBJ databases">
        <title>Seven novel Bacillus-like species.</title>
        <authorList>
            <person name="Liu G."/>
        </authorList>
    </citation>
    <scope>NUCLEOTIDE SEQUENCE [LARGE SCALE GENOMIC DNA]</scope>
    <source>
        <strain evidence="5 6">FJAT-52991</strain>
    </source>
</reference>
<sequence>MLIFPETRFDFCGDEYIYAEISKEMRIESNFKAISITNELRKRQIPGIVEIYPANASYLIRYNPNEVSPHDLLAYLQEVDREKSKRSELNFDSRLIEIPVWYDDSVTKEAIEKDQHRHQEPGQSNFDFVMKINGFTDKESFIEAHSVNPYFVTSLGFKPGTAWTFPLGIENEQVIQAPKYMSPRAKTPREAVGIGGAFTVVYPTQSPGSYQLIGLSAVPVYDPTQSLEMFKESFFLARPGDLWKYRPISEAEYRNIREEVNKHTYQYKVKHVPFSGEEYDEKRAAYISQMMEGF</sequence>
<dbReference type="PANTHER" id="PTHR34698:SF2">
    <property type="entry name" value="5-OXOPROLINASE SUBUNIT B"/>
    <property type="match status" value="1"/>
</dbReference>
<name>A0ABZ2N520_9BACI</name>
<organism evidence="5 6">
    <name type="scientific">Bacillus kandeliae</name>
    <dbReference type="NCBI Taxonomy" id="3129297"/>
    <lineage>
        <taxon>Bacteria</taxon>
        <taxon>Bacillati</taxon>
        <taxon>Bacillota</taxon>
        <taxon>Bacilli</taxon>
        <taxon>Bacillales</taxon>
        <taxon>Bacillaceae</taxon>
        <taxon>Bacillus</taxon>
    </lineage>
</organism>
<proteinExistence type="predicted"/>
<keyword evidence="6" id="KW-1185">Reference proteome</keyword>
<evidence type="ECO:0000256" key="2">
    <source>
        <dbReference type="ARBA" id="ARBA00022801"/>
    </source>
</evidence>
<dbReference type="Gene3D" id="2.40.100.10">
    <property type="entry name" value="Cyclophilin-like"/>
    <property type="match status" value="1"/>
</dbReference>
<keyword evidence="1" id="KW-0547">Nucleotide-binding</keyword>
<dbReference type="RefSeq" id="WP_338751702.1">
    <property type="nucleotide sequence ID" value="NZ_CP147404.1"/>
</dbReference>
<dbReference type="SUPFAM" id="SSF50891">
    <property type="entry name" value="Cyclophilin-like"/>
    <property type="match status" value="1"/>
</dbReference>
<evidence type="ECO:0000313" key="5">
    <source>
        <dbReference type="EMBL" id="WXB92813.1"/>
    </source>
</evidence>
<dbReference type="InterPro" id="IPR010016">
    <property type="entry name" value="PxpB"/>
</dbReference>
<dbReference type="SMART" id="SM00796">
    <property type="entry name" value="AHS1"/>
    <property type="match status" value="1"/>
</dbReference>
<evidence type="ECO:0000313" key="6">
    <source>
        <dbReference type="Proteomes" id="UP001387364"/>
    </source>
</evidence>
<evidence type="ECO:0000256" key="3">
    <source>
        <dbReference type="ARBA" id="ARBA00022840"/>
    </source>
</evidence>
<dbReference type="InterPro" id="IPR003833">
    <property type="entry name" value="CT_C_D"/>
</dbReference>
<evidence type="ECO:0000259" key="4">
    <source>
        <dbReference type="SMART" id="SM00796"/>
    </source>
</evidence>
<dbReference type="Gene3D" id="3.30.1360.40">
    <property type="match status" value="1"/>
</dbReference>
<protein>
    <submittedName>
        <fullName evidence="5">Carboxyltransferase domain-containing protein</fullName>
    </submittedName>
</protein>
<dbReference type="Pfam" id="PF02682">
    <property type="entry name" value="CT_C_D"/>
    <property type="match status" value="1"/>
</dbReference>
<dbReference type="InterPro" id="IPR029000">
    <property type="entry name" value="Cyclophilin-like_dom_sf"/>
</dbReference>
<keyword evidence="2" id="KW-0378">Hydrolase</keyword>
<evidence type="ECO:0000256" key="1">
    <source>
        <dbReference type="ARBA" id="ARBA00022741"/>
    </source>
</evidence>
<dbReference type="Proteomes" id="UP001387364">
    <property type="component" value="Chromosome"/>
</dbReference>
<accession>A0ABZ2N520</accession>
<dbReference type="EMBL" id="CP147404">
    <property type="protein sequence ID" value="WXB92813.1"/>
    <property type="molecule type" value="Genomic_DNA"/>
</dbReference>
<feature type="domain" description="Carboxyltransferase" evidence="4">
    <location>
        <begin position="7"/>
        <end position="237"/>
    </location>
</feature>
<gene>
    <name evidence="5" type="ORF">WDJ61_16545</name>
</gene>
<dbReference type="PANTHER" id="PTHR34698">
    <property type="entry name" value="5-OXOPROLINASE SUBUNIT B"/>
    <property type="match status" value="1"/>
</dbReference>
<dbReference type="SUPFAM" id="SSF160467">
    <property type="entry name" value="PH0987 N-terminal domain-like"/>
    <property type="match status" value="1"/>
</dbReference>